<evidence type="ECO:0000259" key="1">
    <source>
        <dbReference type="PROSITE" id="PS51186"/>
    </source>
</evidence>
<proteinExistence type="predicted"/>
<protein>
    <submittedName>
        <fullName evidence="2">Acetyltransferase (GNAT) domain-containing protein</fullName>
    </submittedName>
</protein>
<feature type="domain" description="N-acetyltransferase" evidence="1">
    <location>
        <begin position="2"/>
        <end position="150"/>
    </location>
</feature>
<evidence type="ECO:0000313" key="3">
    <source>
        <dbReference type="Proteomes" id="UP000185669"/>
    </source>
</evidence>
<keyword evidence="2" id="KW-0808">Transferase</keyword>
<sequence>MLKFQKAQNGDEEILKNIAVRAFQDDKDKYGSFPPGINFVDWHKSQIHSGMYYKIIFKKIIIGGIRLFDKNNGHYRLGAIFISPDYQNRGIGHKAIEFIENLYPNAKKWSLDTPYQNYRNHYFYEKHGYVKVGELQPNKEDDFYLFLYEKEK</sequence>
<name>A0A1N6PKR6_9FIRM</name>
<dbReference type="SUPFAM" id="SSF55729">
    <property type="entry name" value="Acyl-CoA N-acyltransferases (Nat)"/>
    <property type="match status" value="1"/>
</dbReference>
<dbReference type="Gene3D" id="3.40.630.30">
    <property type="match status" value="1"/>
</dbReference>
<dbReference type="Pfam" id="PF00583">
    <property type="entry name" value="Acetyltransf_1"/>
    <property type="match status" value="1"/>
</dbReference>
<dbReference type="AlphaFoldDB" id="A0A1N6PKR6"/>
<gene>
    <name evidence="2" type="ORF">SAMN05421834_101124</name>
</gene>
<dbReference type="Proteomes" id="UP000185669">
    <property type="component" value="Unassembled WGS sequence"/>
</dbReference>
<dbReference type="EMBL" id="FTNC01000001">
    <property type="protein sequence ID" value="SIQ04802.1"/>
    <property type="molecule type" value="Genomic_DNA"/>
</dbReference>
<dbReference type="PROSITE" id="PS51186">
    <property type="entry name" value="GNAT"/>
    <property type="match status" value="1"/>
</dbReference>
<dbReference type="CDD" id="cd04301">
    <property type="entry name" value="NAT_SF"/>
    <property type="match status" value="1"/>
</dbReference>
<dbReference type="RefSeq" id="WP_076543429.1">
    <property type="nucleotide sequence ID" value="NZ_FTNC01000001.1"/>
</dbReference>
<dbReference type="InterPro" id="IPR016181">
    <property type="entry name" value="Acyl_CoA_acyltransferase"/>
</dbReference>
<organism evidence="2 3">
    <name type="scientific">Halanaerobium kushneri</name>
    <dbReference type="NCBI Taxonomy" id="56779"/>
    <lineage>
        <taxon>Bacteria</taxon>
        <taxon>Bacillati</taxon>
        <taxon>Bacillota</taxon>
        <taxon>Clostridia</taxon>
        <taxon>Halanaerobiales</taxon>
        <taxon>Halanaerobiaceae</taxon>
        <taxon>Halanaerobium</taxon>
    </lineage>
</organism>
<dbReference type="GO" id="GO:0016747">
    <property type="term" value="F:acyltransferase activity, transferring groups other than amino-acyl groups"/>
    <property type="evidence" value="ECO:0007669"/>
    <property type="project" value="InterPro"/>
</dbReference>
<reference evidence="3" key="1">
    <citation type="submission" date="2017-01" db="EMBL/GenBank/DDBJ databases">
        <authorList>
            <person name="Varghese N."/>
            <person name="Submissions S."/>
        </authorList>
    </citation>
    <scope>NUCLEOTIDE SEQUENCE [LARGE SCALE GENOMIC DNA]</scope>
    <source>
        <strain evidence="3">ATCC 700103</strain>
    </source>
</reference>
<accession>A0A1N6PKR6</accession>
<evidence type="ECO:0000313" key="2">
    <source>
        <dbReference type="EMBL" id="SIQ04802.1"/>
    </source>
</evidence>
<dbReference type="STRING" id="56779.SAMN05421834_101124"/>
<dbReference type="OrthoDB" id="9786032at2"/>
<keyword evidence="3" id="KW-1185">Reference proteome</keyword>
<dbReference type="InterPro" id="IPR000182">
    <property type="entry name" value="GNAT_dom"/>
</dbReference>